<name>A0A4S3L0A8_9GAMM</name>
<evidence type="ECO:0000256" key="4">
    <source>
        <dbReference type="ARBA" id="ARBA00041148"/>
    </source>
</evidence>
<organism evidence="6 7">
    <name type="scientific">Pseudofulvimonas gallinarii</name>
    <dbReference type="NCBI Taxonomy" id="634155"/>
    <lineage>
        <taxon>Bacteria</taxon>
        <taxon>Pseudomonadati</taxon>
        <taxon>Pseudomonadota</taxon>
        <taxon>Gammaproteobacteria</taxon>
        <taxon>Lysobacterales</taxon>
        <taxon>Rhodanobacteraceae</taxon>
        <taxon>Pseudofulvimonas</taxon>
    </lineage>
</organism>
<dbReference type="InterPro" id="IPR036567">
    <property type="entry name" value="RHF-like"/>
</dbReference>
<dbReference type="InterPro" id="IPR003489">
    <property type="entry name" value="RHF/RaiA"/>
</dbReference>
<dbReference type="SUPFAM" id="SSF69754">
    <property type="entry name" value="Ribosome binding protein Y (YfiA homologue)"/>
    <property type="match status" value="1"/>
</dbReference>
<dbReference type="Pfam" id="PF02482">
    <property type="entry name" value="Ribosomal_S30AE"/>
    <property type="match status" value="1"/>
</dbReference>
<evidence type="ECO:0000313" key="6">
    <source>
        <dbReference type="EMBL" id="TCT01380.1"/>
    </source>
</evidence>
<dbReference type="EMBL" id="SMAF01000001">
    <property type="protein sequence ID" value="TCT01380.1"/>
    <property type="molecule type" value="Genomic_DNA"/>
</dbReference>
<dbReference type="OrthoDB" id="9795980at2"/>
<dbReference type="NCBIfam" id="TIGR00741">
    <property type="entry name" value="yfiA"/>
    <property type="match status" value="1"/>
</dbReference>
<reference evidence="6 7" key="1">
    <citation type="submission" date="2019-03" db="EMBL/GenBank/DDBJ databases">
        <title>Genomic Encyclopedia of Type Strains, Phase IV (KMG-IV): sequencing the most valuable type-strain genomes for metagenomic binning, comparative biology and taxonomic classification.</title>
        <authorList>
            <person name="Goeker M."/>
        </authorList>
    </citation>
    <scope>NUCLEOTIDE SEQUENCE [LARGE SCALE GENOMIC DNA]</scope>
    <source>
        <strain evidence="6 7">DSM 21944</strain>
    </source>
</reference>
<accession>A0A4S3L0A8</accession>
<keyword evidence="1" id="KW-0810">Translation regulation</keyword>
<comment type="caution">
    <text evidence="6">The sequence shown here is derived from an EMBL/GenBank/DDBJ whole genome shotgun (WGS) entry which is preliminary data.</text>
</comment>
<dbReference type="GO" id="GO:0043024">
    <property type="term" value="F:ribosomal small subunit binding"/>
    <property type="evidence" value="ECO:0007669"/>
    <property type="project" value="TreeGrafter"/>
</dbReference>
<dbReference type="AlphaFoldDB" id="A0A4S3L0A8"/>
<dbReference type="GO" id="GO:0022627">
    <property type="term" value="C:cytosolic small ribosomal subunit"/>
    <property type="evidence" value="ECO:0007669"/>
    <property type="project" value="TreeGrafter"/>
</dbReference>
<evidence type="ECO:0000313" key="7">
    <source>
        <dbReference type="Proteomes" id="UP000294599"/>
    </source>
</evidence>
<dbReference type="PANTHER" id="PTHR33231:SF1">
    <property type="entry name" value="30S RIBOSOMAL PROTEIN"/>
    <property type="match status" value="1"/>
</dbReference>
<dbReference type="GO" id="GO:0045900">
    <property type="term" value="P:negative regulation of translational elongation"/>
    <property type="evidence" value="ECO:0007669"/>
    <property type="project" value="TreeGrafter"/>
</dbReference>
<proteinExistence type="inferred from homology"/>
<evidence type="ECO:0000256" key="5">
    <source>
        <dbReference type="ARBA" id="ARBA00041319"/>
    </source>
</evidence>
<keyword evidence="7" id="KW-1185">Reference proteome</keyword>
<protein>
    <recommendedName>
        <fullName evidence="4">Ribosome hibernation promoting factor</fullName>
    </recommendedName>
    <alternativeName>
        <fullName evidence="5">Hibernation factor HPF</fullName>
    </alternativeName>
</protein>
<dbReference type="RefSeq" id="WP_123520671.1">
    <property type="nucleotide sequence ID" value="NZ_JBHLWF010000005.1"/>
</dbReference>
<gene>
    <name evidence="6" type="ORF">EDC25_101247</name>
</gene>
<dbReference type="Gene3D" id="3.30.160.100">
    <property type="entry name" value="Ribosome hibernation promotion factor-like"/>
    <property type="match status" value="1"/>
</dbReference>
<dbReference type="FunFam" id="3.30.160.100:FF:000001">
    <property type="entry name" value="Ribosome hibernation promoting factor"/>
    <property type="match status" value="1"/>
</dbReference>
<comment type="similarity">
    <text evidence="2">Belongs to the HPF/YfiA ribosome-associated protein family. Short HPF subfamily.</text>
</comment>
<dbReference type="InterPro" id="IPR050574">
    <property type="entry name" value="HPF/YfiA_ribosome-assoc"/>
</dbReference>
<evidence type="ECO:0000256" key="1">
    <source>
        <dbReference type="ARBA" id="ARBA00022845"/>
    </source>
</evidence>
<sequence>MQIQVTGHQMEVTPALRDYAVGKMDRLVRVFDQATSAHIVLSVDKLVHKVECQLNVPGKQLFADAEAADMYAAIDALIDRMEMQVRKYKDKLTDHHRAARRAAEG</sequence>
<evidence type="ECO:0000256" key="3">
    <source>
        <dbReference type="ARBA" id="ARBA00038695"/>
    </source>
</evidence>
<evidence type="ECO:0000256" key="2">
    <source>
        <dbReference type="ARBA" id="ARBA00038434"/>
    </source>
</evidence>
<dbReference type="Proteomes" id="UP000294599">
    <property type="component" value="Unassembled WGS sequence"/>
</dbReference>
<comment type="subunit">
    <text evidence="3">Associates exclusively with 100S ribosomes, which are dimers of 70S ribosomes.</text>
</comment>
<dbReference type="PANTHER" id="PTHR33231">
    <property type="entry name" value="30S RIBOSOMAL PROTEIN"/>
    <property type="match status" value="1"/>
</dbReference>
<dbReference type="CDD" id="cd00552">
    <property type="entry name" value="RaiA"/>
    <property type="match status" value="1"/>
</dbReference>